<name>A0A7J5U3C3_9BACT</name>
<sequence>MQNFKELEPEDVCPPNLKDELISEIDLIRNSLRVTELYVGDFLNVISQMFSSPVSPTTVDE</sequence>
<keyword evidence="2" id="KW-1185">Reference proteome</keyword>
<dbReference type="Proteomes" id="UP000488299">
    <property type="component" value="Unassembled WGS sequence"/>
</dbReference>
<dbReference type="AlphaFoldDB" id="A0A7J5U3C3"/>
<gene>
    <name evidence="1" type="ORF">F5984_08325</name>
</gene>
<proteinExistence type="predicted"/>
<evidence type="ECO:0000313" key="1">
    <source>
        <dbReference type="EMBL" id="KAB7732200.1"/>
    </source>
</evidence>
<protein>
    <submittedName>
        <fullName evidence="1">Uncharacterized protein</fullName>
    </submittedName>
</protein>
<reference evidence="1 2" key="1">
    <citation type="submission" date="2019-10" db="EMBL/GenBank/DDBJ databases">
        <title>Rudanella paleaurantiibacter sp. nov., isolated from sludge.</title>
        <authorList>
            <person name="Xu S.Q."/>
        </authorList>
    </citation>
    <scope>NUCLEOTIDE SEQUENCE [LARGE SCALE GENOMIC DNA]</scope>
    <source>
        <strain evidence="1 2">HX-22-17</strain>
    </source>
</reference>
<dbReference type="RefSeq" id="WP_152123768.1">
    <property type="nucleotide sequence ID" value="NZ_WELI01000002.1"/>
</dbReference>
<dbReference type="EMBL" id="WELI01000002">
    <property type="protein sequence ID" value="KAB7732200.1"/>
    <property type="molecule type" value="Genomic_DNA"/>
</dbReference>
<organism evidence="1 2">
    <name type="scientific">Rudanella paleaurantiibacter</name>
    <dbReference type="NCBI Taxonomy" id="2614655"/>
    <lineage>
        <taxon>Bacteria</taxon>
        <taxon>Pseudomonadati</taxon>
        <taxon>Bacteroidota</taxon>
        <taxon>Cytophagia</taxon>
        <taxon>Cytophagales</taxon>
        <taxon>Cytophagaceae</taxon>
        <taxon>Rudanella</taxon>
    </lineage>
</organism>
<comment type="caution">
    <text evidence="1">The sequence shown here is derived from an EMBL/GenBank/DDBJ whole genome shotgun (WGS) entry which is preliminary data.</text>
</comment>
<accession>A0A7J5U3C3</accession>
<evidence type="ECO:0000313" key="2">
    <source>
        <dbReference type="Proteomes" id="UP000488299"/>
    </source>
</evidence>